<dbReference type="PANTHER" id="PTHR46014:SF1">
    <property type="entry name" value="TETRATRICOPEPTIDE REPEAT PROTEIN 1"/>
    <property type="match status" value="1"/>
</dbReference>
<dbReference type="Proteomes" id="UP000270296">
    <property type="component" value="Unassembled WGS sequence"/>
</dbReference>
<name>A0A183I8R1_9BILA</name>
<dbReference type="InterPro" id="IPR011990">
    <property type="entry name" value="TPR-like_helical_dom_sf"/>
</dbReference>
<evidence type="ECO:0000313" key="4">
    <source>
        <dbReference type="WBParaSite" id="SBAD_0000000301-mRNA-1"/>
    </source>
</evidence>
<dbReference type="SUPFAM" id="SSF48452">
    <property type="entry name" value="TPR-like"/>
    <property type="match status" value="1"/>
</dbReference>
<reference evidence="4" key="1">
    <citation type="submission" date="2016-06" db="UniProtKB">
        <authorList>
            <consortium name="WormBaseParasite"/>
        </authorList>
    </citation>
    <scope>IDENTIFICATION</scope>
</reference>
<dbReference type="InterPro" id="IPR052769">
    <property type="entry name" value="TPR_domain_protein"/>
</dbReference>
<dbReference type="AlphaFoldDB" id="A0A183I8R1"/>
<dbReference type="InterPro" id="IPR019734">
    <property type="entry name" value="TPR_rpt"/>
</dbReference>
<dbReference type="EMBL" id="UZAM01000005">
    <property type="protein sequence ID" value="VDO78452.1"/>
    <property type="molecule type" value="Genomic_DNA"/>
</dbReference>
<feature type="coiled-coil region" evidence="1">
    <location>
        <begin position="100"/>
        <end position="143"/>
    </location>
</feature>
<evidence type="ECO:0000313" key="3">
    <source>
        <dbReference type="Proteomes" id="UP000270296"/>
    </source>
</evidence>
<keyword evidence="3" id="KW-1185">Reference proteome</keyword>
<gene>
    <name evidence="2" type="ORF">SBAD_LOCUS4</name>
</gene>
<dbReference type="InterPro" id="IPR026140">
    <property type="entry name" value="Ribosomal_mS26"/>
</dbReference>
<reference evidence="2 3" key="2">
    <citation type="submission" date="2018-11" db="EMBL/GenBank/DDBJ databases">
        <authorList>
            <consortium name="Pathogen Informatics"/>
        </authorList>
    </citation>
    <scope>NUCLEOTIDE SEQUENCE [LARGE SCALE GENOMIC DNA]</scope>
</reference>
<proteinExistence type="predicted"/>
<evidence type="ECO:0000313" key="2">
    <source>
        <dbReference type="EMBL" id="VDO78452.1"/>
    </source>
</evidence>
<evidence type="ECO:0000256" key="1">
    <source>
        <dbReference type="SAM" id="Coils"/>
    </source>
</evidence>
<sequence length="481" mass="55099">MNRSLLCGLVRSFRQSCRHISRRKPNPGKPPIVPPAKSKRYRVVHVKWQESQDVEELVWRRHAYYDALKSIRRYYQEQLNLGTKTSAETKNYELQDEEEFQQLLLENDQINRQQAELRKARQKAELNEVNEQLSRLIKDHVERTSDSRRLHEAEVLEMIEKSKDFVTAENLEEKINEALENPVDFNFAVDLSGNVYTGKAMEGKEATAESKGAELPVVVNDSFSDEEAVFYSANTDMDEFHDCKSDIDDMVQPEVEAVTNDDVKIGSDASCNPGSSESCEARGEYFIDETYLSEAEALISDEQKTAKKEMAISLKEQGNRYFKDGDYRQAAVTYTDGLRTCPPSFKDIRAVLYSNRAACFVKMEMLKEGLEDCSAAIELDPSYLKALRRRAQINESKEEWWDNALADYKLLLASDPGDKKAQNSVLSLPGMIEQRNERTKAEMIKKLKELGNRILKPFGLSTNNFKMEQNPDGSYAVKMQR</sequence>
<dbReference type="SMART" id="SM00028">
    <property type="entry name" value="TPR"/>
    <property type="match status" value="3"/>
</dbReference>
<dbReference type="Pfam" id="PF14943">
    <property type="entry name" value="MRP-S26"/>
    <property type="match status" value="1"/>
</dbReference>
<dbReference type="PANTHER" id="PTHR46014">
    <property type="entry name" value="TETRATRICOPEPTIDE REPEAT PROTEIN 1"/>
    <property type="match status" value="1"/>
</dbReference>
<dbReference type="GO" id="GO:0005763">
    <property type="term" value="C:mitochondrial small ribosomal subunit"/>
    <property type="evidence" value="ECO:0007669"/>
    <property type="project" value="InterPro"/>
</dbReference>
<protein>
    <submittedName>
        <fullName evidence="4">TPR_REGION domain-containing protein</fullName>
    </submittedName>
</protein>
<dbReference type="OrthoDB" id="1872379at2759"/>
<accession>A0A183I8R1</accession>
<keyword evidence="1" id="KW-0175">Coiled coil</keyword>
<dbReference type="Gene3D" id="1.25.40.10">
    <property type="entry name" value="Tetratricopeptide repeat domain"/>
    <property type="match status" value="1"/>
</dbReference>
<dbReference type="WBParaSite" id="SBAD_0000000301-mRNA-1">
    <property type="protein sequence ID" value="SBAD_0000000301-mRNA-1"/>
    <property type="gene ID" value="SBAD_0000000301"/>
</dbReference>
<organism evidence="4">
    <name type="scientific">Soboliphyme baturini</name>
    <dbReference type="NCBI Taxonomy" id="241478"/>
    <lineage>
        <taxon>Eukaryota</taxon>
        <taxon>Metazoa</taxon>
        <taxon>Ecdysozoa</taxon>
        <taxon>Nematoda</taxon>
        <taxon>Enoplea</taxon>
        <taxon>Dorylaimia</taxon>
        <taxon>Dioctophymatida</taxon>
        <taxon>Dioctophymatoidea</taxon>
        <taxon>Soboliphymatidae</taxon>
        <taxon>Soboliphyme</taxon>
    </lineage>
</organism>